<reference evidence="8 9" key="1">
    <citation type="submission" date="2016-10" db="EMBL/GenBank/DDBJ databases">
        <authorList>
            <person name="de Groot N.N."/>
        </authorList>
    </citation>
    <scope>NUCLEOTIDE SEQUENCE [LARGE SCALE GENOMIC DNA]</scope>
    <source>
        <strain evidence="8 9">DSM 21019</strain>
    </source>
</reference>
<evidence type="ECO:0000256" key="5">
    <source>
        <dbReference type="ARBA" id="ARBA00022777"/>
    </source>
</evidence>
<accession>A0A1I6FP90</accession>
<dbReference type="SMART" id="SM00387">
    <property type="entry name" value="HATPase_c"/>
    <property type="match status" value="1"/>
</dbReference>
<dbReference type="InterPro" id="IPR052162">
    <property type="entry name" value="Sensor_kinase/Photoreceptor"/>
</dbReference>
<proteinExistence type="predicted"/>
<dbReference type="InterPro" id="IPR005467">
    <property type="entry name" value="His_kinase_dom"/>
</dbReference>
<dbReference type="NCBIfam" id="TIGR00229">
    <property type="entry name" value="sensory_box"/>
    <property type="match status" value="2"/>
</dbReference>
<evidence type="ECO:0000313" key="9">
    <source>
        <dbReference type="Proteomes" id="UP000199534"/>
    </source>
</evidence>
<dbReference type="InterPro" id="IPR000014">
    <property type="entry name" value="PAS"/>
</dbReference>
<dbReference type="OrthoDB" id="5522855at2"/>
<feature type="domain" description="PAC" evidence="7">
    <location>
        <begin position="206"/>
        <end position="257"/>
    </location>
</feature>
<dbReference type="SUPFAM" id="SSF55785">
    <property type="entry name" value="PYP-like sensor domain (PAS domain)"/>
    <property type="match status" value="3"/>
</dbReference>
<evidence type="ECO:0000313" key="8">
    <source>
        <dbReference type="EMBL" id="SFR31759.1"/>
    </source>
</evidence>
<dbReference type="PRINTS" id="PR00344">
    <property type="entry name" value="BCTRLSENSOR"/>
</dbReference>
<evidence type="ECO:0000259" key="6">
    <source>
        <dbReference type="PROSITE" id="PS50109"/>
    </source>
</evidence>
<dbReference type="InterPro" id="IPR001610">
    <property type="entry name" value="PAC"/>
</dbReference>
<dbReference type="InterPro" id="IPR013656">
    <property type="entry name" value="PAS_4"/>
</dbReference>
<dbReference type="Pfam" id="PF08448">
    <property type="entry name" value="PAS_4"/>
    <property type="match status" value="1"/>
</dbReference>
<dbReference type="SMART" id="SM00086">
    <property type="entry name" value="PAC"/>
    <property type="match status" value="3"/>
</dbReference>
<dbReference type="EMBL" id="FOYQ01000001">
    <property type="protein sequence ID" value="SFR31759.1"/>
    <property type="molecule type" value="Genomic_DNA"/>
</dbReference>
<protein>
    <recommendedName>
        <fullName evidence="2">histidine kinase</fullName>
        <ecNumber evidence="2">2.7.13.3</ecNumber>
    </recommendedName>
</protein>
<feature type="domain" description="PAC" evidence="7">
    <location>
        <begin position="333"/>
        <end position="385"/>
    </location>
</feature>
<name>A0A1I6FP90_9FLAO</name>
<dbReference type="Gene3D" id="3.30.565.10">
    <property type="entry name" value="Histidine kinase-like ATPase, C-terminal domain"/>
    <property type="match status" value="1"/>
</dbReference>
<dbReference type="AlphaFoldDB" id="A0A1I6FP90"/>
<evidence type="ECO:0000256" key="4">
    <source>
        <dbReference type="ARBA" id="ARBA00022679"/>
    </source>
</evidence>
<dbReference type="PROSITE" id="PS50109">
    <property type="entry name" value="HIS_KIN"/>
    <property type="match status" value="1"/>
</dbReference>
<dbReference type="STRING" id="400055.SAMN04490243_0350"/>
<dbReference type="RefSeq" id="WP_092980187.1">
    <property type="nucleotide sequence ID" value="NZ_FOYQ01000001.1"/>
</dbReference>
<dbReference type="EC" id="2.7.13.3" evidence="2"/>
<dbReference type="Pfam" id="PF13426">
    <property type="entry name" value="PAS_9"/>
    <property type="match status" value="2"/>
</dbReference>
<keyword evidence="5" id="KW-0418">Kinase</keyword>
<keyword evidence="4" id="KW-0808">Transferase</keyword>
<keyword evidence="9" id="KW-1185">Reference proteome</keyword>
<organism evidence="8 9">
    <name type="scientific">Robiginitalea myxolifaciens</name>
    <dbReference type="NCBI Taxonomy" id="400055"/>
    <lineage>
        <taxon>Bacteria</taxon>
        <taxon>Pseudomonadati</taxon>
        <taxon>Bacteroidota</taxon>
        <taxon>Flavobacteriia</taxon>
        <taxon>Flavobacteriales</taxon>
        <taxon>Flavobacteriaceae</taxon>
        <taxon>Robiginitalea</taxon>
    </lineage>
</organism>
<dbReference type="SUPFAM" id="SSF55874">
    <property type="entry name" value="ATPase domain of HSP90 chaperone/DNA topoisomerase II/histidine kinase"/>
    <property type="match status" value="1"/>
</dbReference>
<dbReference type="InterPro" id="IPR003594">
    <property type="entry name" value="HATPase_dom"/>
</dbReference>
<evidence type="ECO:0000259" key="7">
    <source>
        <dbReference type="PROSITE" id="PS50113"/>
    </source>
</evidence>
<evidence type="ECO:0000256" key="1">
    <source>
        <dbReference type="ARBA" id="ARBA00000085"/>
    </source>
</evidence>
<evidence type="ECO:0000256" key="2">
    <source>
        <dbReference type="ARBA" id="ARBA00012438"/>
    </source>
</evidence>
<dbReference type="Pfam" id="PF02518">
    <property type="entry name" value="HATPase_c"/>
    <property type="match status" value="1"/>
</dbReference>
<gene>
    <name evidence="8" type="ORF">SAMN04490243_0350</name>
</gene>
<feature type="domain" description="Histidine kinase" evidence="6">
    <location>
        <begin position="403"/>
        <end position="615"/>
    </location>
</feature>
<dbReference type="InterPro" id="IPR000700">
    <property type="entry name" value="PAS-assoc_C"/>
</dbReference>
<dbReference type="Gene3D" id="3.30.450.20">
    <property type="entry name" value="PAS domain"/>
    <property type="match status" value="3"/>
</dbReference>
<dbReference type="PANTHER" id="PTHR43304:SF1">
    <property type="entry name" value="PAC DOMAIN-CONTAINING PROTEIN"/>
    <property type="match status" value="1"/>
</dbReference>
<dbReference type="PANTHER" id="PTHR43304">
    <property type="entry name" value="PHYTOCHROME-LIKE PROTEIN CPH1"/>
    <property type="match status" value="1"/>
</dbReference>
<dbReference type="PROSITE" id="PS50113">
    <property type="entry name" value="PAC"/>
    <property type="match status" value="3"/>
</dbReference>
<evidence type="ECO:0000256" key="3">
    <source>
        <dbReference type="ARBA" id="ARBA00022553"/>
    </source>
</evidence>
<dbReference type="Proteomes" id="UP000199534">
    <property type="component" value="Unassembled WGS sequence"/>
</dbReference>
<dbReference type="InterPro" id="IPR035965">
    <property type="entry name" value="PAS-like_dom_sf"/>
</dbReference>
<dbReference type="CDD" id="cd00130">
    <property type="entry name" value="PAS"/>
    <property type="match status" value="1"/>
</dbReference>
<dbReference type="InterPro" id="IPR004358">
    <property type="entry name" value="Sig_transdc_His_kin-like_C"/>
</dbReference>
<dbReference type="SMART" id="SM00091">
    <property type="entry name" value="PAS"/>
    <property type="match status" value="2"/>
</dbReference>
<keyword evidence="3" id="KW-0597">Phosphoprotein</keyword>
<dbReference type="InterPro" id="IPR036890">
    <property type="entry name" value="HATPase_C_sf"/>
</dbReference>
<dbReference type="GO" id="GO:0004673">
    <property type="term" value="F:protein histidine kinase activity"/>
    <property type="evidence" value="ECO:0007669"/>
    <property type="project" value="UniProtKB-EC"/>
</dbReference>
<sequence>MLHSAQQDIISYTIRQLPNPTLFLNKNLEVVYASDSLIEAFDLKKRKVVGQSILDLAPNAPKQWLEVLGNCLNGVQGQKGIDRFIGSNREVFWFEYINNPWYDADENIIGILIQVTDITERVNIELEHEKTQLLLKSKSEIARIGSWEYDAINDKLHWSEMTRLIHEVPEDFEPDIAKAVEFYKEGYSRNTISLAVHKAIENGKPWIEKLQLITAKGNEVWVLAAGKPLYKNGQYIGLLGTFQDITQHSLSEQKTKESERLLRTVVDSLPLNVYIKDLESRKILVNRSEMEYLGAKNAEEVLGKTDEEFMSDTSARMSREEDLRILTHGKKFLNQETIAVSKDGTHTHFLTSKIPLRDAEDEIYGLLGISLDITELKQKEQELRELIDVTSQQNRQLLNFAHIVSHNLRSHASNFSMLLDLMDHETDPQELSRIESLLNDASENLMETLENLNEVVTINSGQPADSVKTVKLSQALSRVRSSLEGLIKDSGAQIIDAIDPGMTVQGVPAYIESILTNLLSNAIKYKHPDRQPVIRVIGSRENGKTVLSVADNGQGINLERYGEKLFGMYKTFHQHPDARGIGLYITKNQVEAMNAQIMACSEVGEGTTFKIYFSA</sequence>
<comment type="catalytic activity">
    <reaction evidence="1">
        <text>ATP + protein L-histidine = ADP + protein N-phospho-L-histidine.</text>
        <dbReference type="EC" id="2.7.13.3"/>
    </reaction>
</comment>
<feature type="domain" description="PAC" evidence="7">
    <location>
        <begin position="78"/>
        <end position="130"/>
    </location>
</feature>